<proteinExistence type="predicted"/>
<organism evidence="1 2">
    <name type="scientific">Geodia barretti</name>
    <name type="common">Barrett's horny sponge</name>
    <dbReference type="NCBI Taxonomy" id="519541"/>
    <lineage>
        <taxon>Eukaryota</taxon>
        <taxon>Metazoa</taxon>
        <taxon>Porifera</taxon>
        <taxon>Demospongiae</taxon>
        <taxon>Heteroscleromorpha</taxon>
        <taxon>Tetractinellida</taxon>
        <taxon>Astrophorina</taxon>
        <taxon>Geodiidae</taxon>
        <taxon>Geodia</taxon>
    </lineage>
</organism>
<dbReference type="Proteomes" id="UP001174909">
    <property type="component" value="Unassembled WGS sequence"/>
</dbReference>
<evidence type="ECO:0000313" key="1">
    <source>
        <dbReference type="EMBL" id="CAI8047996.1"/>
    </source>
</evidence>
<protein>
    <submittedName>
        <fullName evidence="1">Uncharacterized protein</fullName>
    </submittedName>
</protein>
<dbReference type="AlphaFoldDB" id="A0AA35XD40"/>
<keyword evidence="2" id="KW-1185">Reference proteome</keyword>
<reference evidence="1" key="1">
    <citation type="submission" date="2023-03" db="EMBL/GenBank/DDBJ databases">
        <authorList>
            <person name="Steffen K."/>
            <person name="Cardenas P."/>
        </authorList>
    </citation>
    <scope>NUCLEOTIDE SEQUENCE</scope>
</reference>
<sequence length="61" mass="6900">MSLWPLVLACRSNGQVPRVGQSLDQTIVYQCFQMHQEQKGCTVLDSCPDDFVCIVIHVPQH</sequence>
<name>A0AA35XD40_GEOBA</name>
<evidence type="ECO:0000313" key="2">
    <source>
        <dbReference type="Proteomes" id="UP001174909"/>
    </source>
</evidence>
<accession>A0AA35XD40</accession>
<dbReference type="EMBL" id="CASHTH010003689">
    <property type="protein sequence ID" value="CAI8047996.1"/>
    <property type="molecule type" value="Genomic_DNA"/>
</dbReference>
<gene>
    <name evidence="1" type="ORF">GBAR_LOCUS26523</name>
</gene>
<comment type="caution">
    <text evidence="1">The sequence shown here is derived from an EMBL/GenBank/DDBJ whole genome shotgun (WGS) entry which is preliminary data.</text>
</comment>